<dbReference type="Proteomes" id="UP000765509">
    <property type="component" value="Unassembled WGS sequence"/>
</dbReference>
<proteinExistence type="predicted"/>
<feature type="region of interest" description="Disordered" evidence="1">
    <location>
        <begin position="1"/>
        <end position="21"/>
    </location>
</feature>
<accession>A0A9Q3PVM9</accession>
<dbReference type="EMBL" id="AVOT02095135">
    <property type="protein sequence ID" value="MBW0574880.1"/>
    <property type="molecule type" value="Genomic_DNA"/>
</dbReference>
<evidence type="ECO:0000313" key="3">
    <source>
        <dbReference type="Proteomes" id="UP000765509"/>
    </source>
</evidence>
<dbReference type="AlphaFoldDB" id="A0A9Q3PVM9"/>
<feature type="compositionally biased region" description="Polar residues" evidence="1">
    <location>
        <begin position="1"/>
        <end position="17"/>
    </location>
</feature>
<organism evidence="2 3">
    <name type="scientific">Austropuccinia psidii MF-1</name>
    <dbReference type="NCBI Taxonomy" id="1389203"/>
    <lineage>
        <taxon>Eukaryota</taxon>
        <taxon>Fungi</taxon>
        <taxon>Dikarya</taxon>
        <taxon>Basidiomycota</taxon>
        <taxon>Pucciniomycotina</taxon>
        <taxon>Pucciniomycetes</taxon>
        <taxon>Pucciniales</taxon>
        <taxon>Sphaerophragmiaceae</taxon>
        <taxon>Austropuccinia</taxon>
    </lineage>
</organism>
<comment type="caution">
    <text evidence="2">The sequence shown here is derived from an EMBL/GenBank/DDBJ whole genome shotgun (WGS) entry which is preliminary data.</text>
</comment>
<evidence type="ECO:0000256" key="1">
    <source>
        <dbReference type="SAM" id="MobiDB-lite"/>
    </source>
</evidence>
<reference evidence="2" key="1">
    <citation type="submission" date="2021-03" db="EMBL/GenBank/DDBJ databases">
        <title>Draft genome sequence of rust myrtle Austropuccinia psidii MF-1, a brazilian biotype.</title>
        <authorList>
            <person name="Quecine M.C."/>
            <person name="Pachon D.M.R."/>
            <person name="Bonatelli M.L."/>
            <person name="Correr F.H."/>
            <person name="Franceschini L.M."/>
            <person name="Leite T.F."/>
            <person name="Margarido G.R.A."/>
            <person name="Almeida C.A."/>
            <person name="Ferrarezi J.A."/>
            <person name="Labate C.A."/>
        </authorList>
    </citation>
    <scope>NUCLEOTIDE SEQUENCE</scope>
    <source>
        <strain evidence="2">MF-1</strain>
    </source>
</reference>
<name>A0A9Q3PVM9_9BASI</name>
<protein>
    <submittedName>
        <fullName evidence="2">Uncharacterized protein</fullName>
    </submittedName>
</protein>
<keyword evidence="3" id="KW-1185">Reference proteome</keyword>
<evidence type="ECO:0000313" key="2">
    <source>
        <dbReference type="EMBL" id="MBW0574880.1"/>
    </source>
</evidence>
<gene>
    <name evidence="2" type="ORF">O181_114595</name>
</gene>
<sequence>MHHTQILTPAQDPNASHTKPCAGEAFRQCPQFLMPVQAPNTSQAKSLHLYSLPAIQIIAYARASSRQLRHFLMWVQAPKASHKSPYACAGCQQFRPFLTPGQPANNSKNSLHN</sequence>